<proteinExistence type="predicted"/>
<accession>A0AAW0D4B8</accession>
<feature type="domain" description="F-box" evidence="2">
    <location>
        <begin position="15"/>
        <end position="61"/>
    </location>
</feature>
<feature type="signal peptide" evidence="1">
    <location>
        <begin position="1"/>
        <end position="22"/>
    </location>
</feature>
<dbReference type="InterPro" id="IPR001810">
    <property type="entry name" value="F-box_dom"/>
</dbReference>
<keyword evidence="1" id="KW-0732">Signal</keyword>
<sequence length="529" mass="59846">MLRRLPAFQRLFLTFMSLKTLAPELVLEILFHLDVYTVISISSVNKDFRCIAFTNQLWLSLLDELDFHNLVDLPPRDLLRSCSTTDLMAIVKRTICGPASWLPASSSVVEPQRKLTFKLSPHIVNNLINIYLIRGGKYALVQTVTSMNIHEVQSGKQISLFDGDYMSTNWALDLQPGGKTLRLLRVPGRNFGSSEIVLWEVDLSSGRALEIFRLNFPGVEFRRMCTIHGDFLTFGFSSDGSAHMPVMLVNWREETYISLNYVGRTYYGTHVALIPDHIVASYIDNFEPFQRHLAITSFSSLENKCQPLHTFDLNIGSINEIWGHDIPFDFHEELIIDSTRPLRDLNSYIRLHAFPSIVHGGAYKLRIYVCISPPSPAGQSFGGRFLNRMGIVRSAQGTAALLSYLVHPRSSSSRLSYPSPITIQLTSTLAAVPAPSTPACMSYARYCLDDSEWTARIDRYAGRSIVDVLCARSIYRNGDNFWSRRNSNRNKPRVVLTRITKPNWLCLRLSLNGAVVHVEGDLVVIEYYA</sequence>
<organism evidence="3 4">
    <name type="scientific">Favolaschia claudopus</name>
    <dbReference type="NCBI Taxonomy" id="2862362"/>
    <lineage>
        <taxon>Eukaryota</taxon>
        <taxon>Fungi</taxon>
        <taxon>Dikarya</taxon>
        <taxon>Basidiomycota</taxon>
        <taxon>Agaricomycotina</taxon>
        <taxon>Agaricomycetes</taxon>
        <taxon>Agaricomycetidae</taxon>
        <taxon>Agaricales</taxon>
        <taxon>Marasmiineae</taxon>
        <taxon>Mycenaceae</taxon>
        <taxon>Favolaschia</taxon>
    </lineage>
</organism>
<name>A0AAW0D4B8_9AGAR</name>
<dbReference type="InterPro" id="IPR036047">
    <property type="entry name" value="F-box-like_dom_sf"/>
</dbReference>
<comment type="caution">
    <text evidence="3">The sequence shown here is derived from an EMBL/GenBank/DDBJ whole genome shotgun (WGS) entry which is preliminary data.</text>
</comment>
<protein>
    <recommendedName>
        <fullName evidence="2">F-box domain-containing protein</fullName>
    </recommendedName>
</protein>
<dbReference type="AlphaFoldDB" id="A0AAW0D4B8"/>
<dbReference type="Proteomes" id="UP001362999">
    <property type="component" value="Unassembled WGS sequence"/>
</dbReference>
<dbReference type="PROSITE" id="PS50181">
    <property type="entry name" value="FBOX"/>
    <property type="match status" value="1"/>
</dbReference>
<evidence type="ECO:0000313" key="4">
    <source>
        <dbReference type="Proteomes" id="UP001362999"/>
    </source>
</evidence>
<dbReference type="EMBL" id="JAWWNJ010000010">
    <property type="protein sequence ID" value="KAK7046346.1"/>
    <property type="molecule type" value="Genomic_DNA"/>
</dbReference>
<evidence type="ECO:0000256" key="1">
    <source>
        <dbReference type="SAM" id="SignalP"/>
    </source>
</evidence>
<dbReference type="Gene3D" id="1.20.1280.50">
    <property type="match status" value="1"/>
</dbReference>
<keyword evidence="4" id="KW-1185">Reference proteome</keyword>
<evidence type="ECO:0000313" key="3">
    <source>
        <dbReference type="EMBL" id="KAK7046346.1"/>
    </source>
</evidence>
<evidence type="ECO:0000259" key="2">
    <source>
        <dbReference type="PROSITE" id="PS50181"/>
    </source>
</evidence>
<dbReference type="SUPFAM" id="SSF81383">
    <property type="entry name" value="F-box domain"/>
    <property type="match status" value="1"/>
</dbReference>
<gene>
    <name evidence="3" type="ORF">R3P38DRAFT_2873402</name>
</gene>
<feature type="chain" id="PRO_5043821872" description="F-box domain-containing protein" evidence="1">
    <location>
        <begin position="23"/>
        <end position="529"/>
    </location>
</feature>
<reference evidence="3 4" key="1">
    <citation type="journal article" date="2024" name="J Genomics">
        <title>Draft genome sequencing and assembly of Favolaschia claudopus CIRM-BRFM 2984 isolated from oak limbs.</title>
        <authorList>
            <person name="Navarro D."/>
            <person name="Drula E."/>
            <person name="Chaduli D."/>
            <person name="Cazenave R."/>
            <person name="Ahrendt S."/>
            <person name="Wang J."/>
            <person name="Lipzen A."/>
            <person name="Daum C."/>
            <person name="Barry K."/>
            <person name="Grigoriev I.V."/>
            <person name="Favel A."/>
            <person name="Rosso M.N."/>
            <person name="Martin F."/>
        </authorList>
    </citation>
    <scope>NUCLEOTIDE SEQUENCE [LARGE SCALE GENOMIC DNA]</scope>
    <source>
        <strain evidence="3 4">CIRM-BRFM 2984</strain>
    </source>
</reference>